<dbReference type="SUPFAM" id="SSF51182">
    <property type="entry name" value="RmlC-like cupins"/>
    <property type="match status" value="1"/>
</dbReference>
<dbReference type="PANTHER" id="PTHR43698:SF1">
    <property type="entry name" value="BLL4564 PROTEIN"/>
    <property type="match status" value="1"/>
</dbReference>
<evidence type="ECO:0000259" key="1">
    <source>
        <dbReference type="Pfam" id="PF07883"/>
    </source>
</evidence>
<dbReference type="Pfam" id="PF07883">
    <property type="entry name" value="Cupin_2"/>
    <property type="match status" value="1"/>
</dbReference>
<sequence>MPELESVLVKHASKPGVSTGKGPSSLFTGEVFIDTVHNDSGGYGTGGSDSTIIVNVTFAPGARTHWHTHEKGQLLKVLAGSGWVCDKGGKPKRLETGDVCWCPEGITHWHGADDGSLMTHFAFARGSVQWLEPVSEQEYAAKGQ</sequence>
<dbReference type="Gene3D" id="2.60.120.10">
    <property type="entry name" value="Jelly Rolls"/>
    <property type="match status" value="1"/>
</dbReference>
<dbReference type="PANTHER" id="PTHR43698">
    <property type="entry name" value="RIBD C-TERMINAL DOMAIN CONTAINING PROTEIN"/>
    <property type="match status" value="1"/>
</dbReference>
<proteinExistence type="predicted"/>
<dbReference type="OrthoDB" id="2096797at2759"/>
<reference evidence="2" key="1">
    <citation type="journal article" date="2020" name="Stud. Mycol.">
        <title>101 Dothideomycetes genomes: a test case for predicting lifestyles and emergence of pathogens.</title>
        <authorList>
            <person name="Haridas S."/>
            <person name="Albert R."/>
            <person name="Binder M."/>
            <person name="Bloem J."/>
            <person name="Labutti K."/>
            <person name="Salamov A."/>
            <person name="Andreopoulos B."/>
            <person name="Baker S."/>
            <person name="Barry K."/>
            <person name="Bills G."/>
            <person name="Bluhm B."/>
            <person name="Cannon C."/>
            <person name="Castanera R."/>
            <person name="Culley D."/>
            <person name="Daum C."/>
            <person name="Ezra D."/>
            <person name="Gonzalez J."/>
            <person name="Henrissat B."/>
            <person name="Kuo A."/>
            <person name="Liang C."/>
            <person name="Lipzen A."/>
            <person name="Lutzoni F."/>
            <person name="Magnuson J."/>
            <person name="Mondo S."/>
            <person name="Nolan M."/>
            <person name="Ohm R."/>
            <person name="Pangilinan J."/>
            <person name="Park H.-J."/>
            <person name="Ramirez L."/>
            <person name="Alfaro M."/>
            <person name="Sun H."/>
            <person name="Tritt A."/>
            <person name="Yoshinaga Y."/>
            <person name="Zwiers L.-H."/>
            <person name="Turgeon B."/>
            <person name="Goodwin S."/>
            <person name="Spatafora J."/>
            <person name="Crous P."/>
            <person name="Grigoriev I."/>
        </authorList>
    </citation>
    <scope>NUCLEOTIDE SEQUENCE</scope>
    <source>
        <strain evidence="2">CBS 133067</strain>
    </source>
</reference>
<comment type="caution">
    <text evidence="2">The sequence shown here is derived from an EMBL/GenBank/DDBJ whole genome shotgun (WGS) entry which is preliminary data.</text>
</comment>
<name>A0A9P4ID28_9PEZI</name>
<dbReference type="EMBL" id="ML978130">
    <property type="protein sequence ID" value="KAF2096001.1"/>
    <property type="molecule type" value="Genomic_DNA"/>
</dbReference>
<gene>
    <name evidence="2" type="ORF">NA57DRAFT_78772</name>
</gene>
<protein>
    <submittedName>
        <fullName evidence="2">Cupin domain-containing protein</fullName>
    </submittedName>
</protein>
<dbReference type="Proteomes" id="UP000799772">
    <property type="component" value="Unassembled WGS sequence"/>
</dbReference>
<accession>A0A9P4ID28</accession>
<evidence type="ECO:0000313" key="3">
    <source>
        <dbReference type="Proteomes" id="UP000799772"/>
    </source>
</evidence>
<dbReference type="InterPro" id="IPR047263">
    <property type="entry name" value="HNL-like_cupin"/>
</dbReference>
<dbReference type="CDD" id="cd02233">
    <property type="entry name" value="cupin_HNL-like"/>
    <property type="match status" value="1"/>
</dbReference>
<dbReference type="InterPro" id="IPR014710">
    <property type="entry name" value="RmlC-like_jellyroll"/>
</dbReference>
<keyword evidence="3" id="KW-1185">Reference proteome</keyword>
<dbReference type="InterPro" id="IPR011051">
    <property type="entry name" value="RmlC_Cupin_sf"/>
</dbReference>
<feature type="domain" description="Cupin type-2" evidence="1">
    <location>
        <begin position="56"/>
        <end position="113"/>
    </location>
</feature>
<organism evidence="2 3">
    <name type="scientific">Rhizodiscina lignyota</name>
    <dbReference type="NCBI Taxonomy" id="1504668"/>
    <lineage>
        <taxon>Eukaryota</taxon>
        <taxon>Fungi</taxon>
        <taxon>Dikarya</taxon>
        <taxon>Ascomycota</taxon>
        <taxon>Pezizomycotina</taxon>
        <taxon>Dothideomycetes</taxon>
        <taxon>Pleosporomycetidae</taxon>
        <taxon>Aulographales</taxon>
        <taxon>Rhizodiscinaceae</taxon>
        <taxon>Rhizodiscina</taxon>
    </lineage>
</organism>
<evidence type="ECO:0000313" key="2">
    <source>
        <dbReference type="EMBL" id="KAF2096001.1"/>
    </source>
</evidence>
<dbReference type="AlphaFoldDB" id="A0A9P4ID28"/>
<dbReference type="InterPro" id="IPR013096">
    <property type="entry name" value="Cupin_2"/>
</dbReference>